<organism evidence="7 8">
    <name type="scientific">Muiribacterium halophilum</name>
    <dbReference type="NCBI Taxonomy" id="2053465"/>
    <lineage>
        <taxon>Bacteria</taxon>
        <taxon>Candidatus Muiribacteriota</taxon>
        <taxon>Candidatus Muiribacteriia</taxon>
        <taxon>Candidatus Muiribacteriales</taxon>
        <taxon>Candidatus Muiribacteriaceae</taxon>
        <taxon>Candidatus Muiribacterium</taxon>
    </lineage>
</organism>
<sequence length="490" mass="53488">MRFFNIPEKLGNNIGKKEVINQENDFFNNINPHNGEIICKVMASKKSDVEFAIKNAKENQMKWASIPPVKRGQILFEIAELMEKYKNDIAEIVSNETGKILSHALGEVGGAIAEARFNAGEGQRFFGRTTTSGVENKYAMTIREPLGVAGLIIASNTPIANVAWKVFPALICGNAVVLKASEDAPLTSWIFGKICEESKLPDGVLNIVQGFGKDAGQPLVESEDVQVISFTGSTAVGKMIASVAGQRLAKVSLELGGKNPLVVCDDADLEKASNWIINSSFSNAGQRCAASSRIIVFESIYEKLKNLLIEKTKKLSLGVGEKDYLGPVINERQLINMLKDINKAVKNGAKIIVGGKRMLDEEHKKGFYMEPTIIENVAMEDEISRKELFGPITCLYKAKDFKEAIEMANDSPYALTACIHTKNVNRATEFSRKVISGVAVINGGTHGSEPHMPFGGPKNSGNGSREPGPEALDVYSNLKDIYQFVDIENL</sequence>
<evidence type="ECO:0000313" key="8">
    <source>
        <dbReference type="Proteomes" id="UP000234857"/>
    </source>
</evidence>
<dbReference type="InterPro" id="IPR016163">
    <property type="entry name" value="Ald_DH_C"/>
</dbReference>
<dbReference type="Pfam" id="PF00171">
    <property type="entry name" value="Aldedh"/>
    <property type="match status" value="1"/>
</dbReference>
<gene>
    <name evidence="7" type="ORF">C0601_12725</name>
</gene>
<dbReference type="GO" id="GO:0016620">
    <property type="term" value="F:oxidoreductase activity, acting on the aldehyde or oxo group of donors, NAD or NADP as acceptor"/>
    <property type="evidence" value="ECO:0007669"/>
    <property type="project" value="InterPro"/>
</dbReference>
<dbReference type="Proteomes" id="UP000234857">
    <property type="component" value="Unassembled WGS sequence"/>
</dbReference>
<feature type="domain" description="Aldehyde dehydrogenase" evidence="6">
    <location>
        <begin position="23"/>
        <end position="480"/>
    </location>
</feature>
<dbReference type="CDD" id="cd07078">
    <property type="entry name" value="ALDH"/>
    <property type="match status" value="1"/>
</dbReference>
<evidence type="ECO:0000256" key="5">
    <source>
        <dbReference type="SAM" id="MobiDB-lite"/>
    </source>
</evidence>
<evidence type="ECO:0000256" key="4">
    <source>
        <dbReference type="RuleBase" id="RU003345"/>
    </source>
</evidence>
<dbReference type="InterPro" id="IPR029510">
    <property type="entry name" value="Ald_DH_CS_GLU"/>
</dbReference>
<dbReference type="PANTHER" id="PTHR11699">
    <property type="entry name" value="ALDEHYDE DEHYDROGENASE-RELATED"/>
    <property type="match status" value="1"/>
</dbReference>
<comment type="caution">
    <text evidence="7">The sequence shown here is derived from an EMBL/GenBank/DDBJ whole genome shotgun (WGS) entry which is preliminary data.</text>
</comment>
<dbReference type="InterPro" id="IPR016161">
    <property type="entry name" value="Ald_DH/histidinol_DH"/>
</dbReference>
<dbReference type="FunFam" id="3.40.605.10:FF:000007">
    <property type="entry name" value="NAD/NADP-dependent betaine aldehyde dehydrogenase"/>
    <property type="match status" value="1"/>
</dbReference>
<feature type="active site" evidence="3">
    <location>
        <position position="254"/>
    </location>
</feature>
<dbReference type="SUPFAM" id="SSF53720">
    <property type="entry name" value="ALDH-like"/>
    <property type="match status" value="1"/>
</dbReference>
<name>A0A2N5ZA04_MUIH1</name>
<dbReference type="Gene3D" id="3.40.605.10">
    <property type="entry name" value="Aldehyde Dehydrogenase, Chain A, domain 1"/>
    <property type="match status" value="1"/>
</dbReference>
<evidence type="ECO:0000256" key="1">
    <source>
        <dbReference type="ARBA" id="ARBA00009986"/>
    </source>
</evidence>
<dbReference type="AlphaFoldDB" id="A0A2N5ZA04"/>
<comment type="similarity">
    <text evidence="1 4">Belongs to the aldehyde dehydrogenase family.</text>
</comment>
<reference evidence="7 8" key="1">
    <citation type="submission" date="2017-11" db="EMBL/GenBank/DDBJ databases">
        <title>Genome-resolved metagenomics identifies genetic mobility, metabolic interactions, and unexpected diversity in perchlorate-reducing communities.</title>
        <authorList>
            <person name="Barnum T.P."/>
            <person name="Figueroa I.A."/>
            <person name="Carlstrom C.I."/>
            <person name="Lucas L.N."/>
            <person name="Engelbrektson A.L."/>
            <person name="Coates J.D."/>
        </authorList>
    </citation>
    <scope>NUCLEOTIDE SEQUENCE [LARGE SCALE GENOMIC DNA]</scope>
    <source>
        <strain evidence="7">BM706</strain>
    </source>
</reference>
<proteinExistence type="inferred from homology"/>
<dbReference type="PROSITE" id="PS00070">
    <property type="entry name" value="ALDEHYDE_DEHYDR_CYS"/>
    <property type="match status" value="1"/>
</dbReference>
<evidence type="ECO:0000313" key="7">
    <source>
        <dbReference type="EMBL" id="PLX15506.1"/>
    </source>
</evidence>
<dbReference type="InterPro" id="IPR016162">
    <property type="entry name" value="Ald_DH_N"/>
</dbReference>
<dbReference type="PROSITE" id="PS00687">
    <property type="entry name" value="ALDEHYDE_DEHYDR_GLU"/>
    <property type="match status" value="1"/>
</dbReference>
<evidence type="ECO:0000256" key="3">
    <source>
        <dbReference type="PROSITE-ProRule" id="PRU10007"/>
    </source>
</evidence>
<dbReference type="InterPro" id="IPR015590">
    <property type="entry name" value="Aldehyde_DH_dom"/>
</dbReference>
<evidence type="ECO:0000259" key="6">
    <source>
        <dbReference type="Pfam" id="PF00171"/>
    </source>
</evidence>
<keyword evidence="2 4" id="KW-0560">Oxidoreductase</keyword>
<dbReference type="InterPro" id="IPR016160">
    <property type="entry name" value="Ald_DH_CS_CYS"/>
</dbReference>
<feature type="region of interest" description="Disordered" evidence="5">
    <location>
        <begin position="446"/>
        <end position="469"/>
    </location>
</feature>
<accession>A0A2N5ZA04</accession>
<dbReference type="EMBL" id="PKTG01000138">
    <property type="protein sequence ID" value="PLX15506.1"/>
    <property type="molecule type" value="Genomic_DNA"/>
</dbReference>
<protein>
    <submittedName>
        <fullName evidence="7">Aldehyde dehydrogenase</fullName>
    </submittedName>
</protein>
<evidence type="ECO:0000256" key="2">
    <source>
        <dbReference type="ARBA" id="ARBA00023002"/>
    </source>
</evidence>
<dbReference type="Gene3D" id="3.40.309.10">
    <property type="entry name" value="Aldehyde Dehydrogenase, Chain A, domain 2"/>
    <property type="match status" value="1"/>
</dbReference>